<dbReference type="RefSeq" id="WP_346065524.1">
    <property type="nucleotide sequence ID" value="NZ_BRPJ01000051.1"/>
</dbReference>
<gene>
    <name evidence="2" type="ORF">LAD12857_28840</name>
</gene>
<reference evidence="2 3" key="1">
    <citation type="journal article" date="2024" name="Int. J. Syst. Evol. Microbiol.">
        <title>Lacrimispora brassicae sp. nov. isolated from fermented cabbage, and proposal of Clostridium indicum Gundawar et al. 2019 and Clostridium methoxybenzovorans Mechichi et al. 1999 as heterotypic synonyms of Lacrimispora amygdalina (Parshina et al. 2003) Haas and Blanchard 2020 and Lacrimispora indolis (McClung and McCoy 1957) Haas and Blanchard 2020, respectively.</title>
        <authorList>
            <person name="Kobayashi H."/>
            <person name="Tanizawa Y."/>
            <person name="Sakamoto M."/>
            <person name="Ohkuma M."/>
            <person name="Tohno M."/>
        </authorList>
    </citation>
    <scope>NUCLEOTIDE SEQUENCE [LARGE SCALE GENOMIC DNA]</scope>
    <source>
        <strain evidence="2 3">DSM 12857</strain>
    </source>
</reference>
<comment type="caution">
    <text evidence="2">The sequence shown here is derived from an EMBL/GenBank/DDBJ whole genome shotgun (WGS) entry which is preliminary data.</text>
</comment>
<evidence type="ECO:0000259" key="1">
    <source>
        <dbReference type="Pfam" id="PF14657"/>
    </source>
</evidence>
<dbReference type="EMBL" id="BRPJ01000051">
    <property type="protein sequence ID" value="GLB30961.1"/>
    <property type="molecule type" value="Genomic_DNA"/>
</dbReference>
<sequence>MPAYYDDKTKTWYSKFYYQDYTGARKQKKKRGFKLQRDAKEWERSFLEKQQGSPNMTFQALSDIYMEDAEHRMRKTSITGNRNLLNSII</sequence>
<dbReference type="Proteomes" id="UP001419084">
    <property type="component" value="Unassembled WGS sequence"/>
</dbReference>
<organism evidence="2 3">
    <name type="scientific">Lacrimispora amygdalina</name>
    <dbReference type="NCBI Taxonomy" id="253257"/>
    <lineage>
        <taxon>Bacteria</taxon>
        <taxon>Bacillati</taxon>
        <taxon>Bacillota</taxon>
        <taxon>Clostridia</taxon>
        <taxon>Lachnospirales</taxon>
        <taxon>Lachnospiraceae</taxon>
        <taxon>Lacrimispora</taxon>
    </lineage>
</organism>
<proteinExistence type="predicted"/>
<keyword evidence="3" id="KW-1185">Reference proteome</keyword>
<accession>A0ABQ5M8Q7</accession>
<feature type="domain" description="AP2-like integrase N-terminal" evidence="1">
    <location>
        <begin position="11"/>
        <end position="52"/>
    </location>
</feature>
<evidence type="ECO:0000313" key="2">
    <source>
        <dbReference type="EMBL" id="GLB30961.1"/>
    </source>
</evidence>
<protein>
    <recommendedName>
        <fullName evidence="1">AP2-like integrase N-terminal domain-containing protein</fullName>
    </recommendedName>
</protein>
<name>A0ABQ5M8Q7_9FIRM</name>
<dbReference type="InterPro" id="IPR028259">
    <property type="entry name" value="AP2-like_int_N"/>
</dbReference>
<evidence type="ECO:0000313" key="3">
    <source>
        <dbReference type="Proteomes" id="UP001419084"/>
    </source>
</evidence>
<dbReference type="Pfam" id="PF14657">
    <property type="entry name" value="Arm-DNA-bind_4"/>
    <property type="match status" value="1"/>
</dbReference>